<dbReference type="EMBL" id="CP102381">
    <property type="protein sequence ID" value="WEJ63140.1"/>
    <property type="molecule type" value="Genomic_DNA"/>
</dbReference>
<dbReference type="Gene3D" id="3.40.50.12230">
    <property type="match status" value="1"/>
</dbReference>
<evidence type="ECO:0000313" key="3">
    <source>
        <dbReference type="Proteomes" id="UP001222275"/>
    </source>
</evidence>
<dbReference type="PANTHER" id="PTHR11138:SF5">
    <property type="entry name" value="METHIONYL-TRNA FORMYLTRANSFERASE, MITOCHONDRIAL"/>
    <property type="match status" value="1"/>
</dbReference>
<dbReference type="Pfam" id="PF00551">
    <property type="entry name" value="Formyl_trans_N"/>
    <property type="match status" value="1"/>
</dbReference>
<dbReference type="RefSeq" id="WP_275595394.1">
    <property type="nucleotide sequence ID" value="NZ_CP102381.1"/>
</dbReference>
<dbReference type="PANTHER" id="PTHR11138">
    <property type="entry name" value="METHIONYL-TRNA FORMYLTRANSFERASE"/>
    <property type="match status" value="1"/>
</dbReference>
<gene>
    <name evidence="2" type="ORF">NR989_02500</name>
</gene>
<name>A0ABY8CAZ3_9GAMM</name>
<accession>A0ABY8CAZ3</accession>
<reference evidence="2 3" key="1">
    <citation type="submission" date="2022-06" db="EMBL/GenBank/DDBJ databases">
        <title>Thiomicrohabdus sp. nov, an obligately chemolithoautotrophic, sulfur-oxidizing bacterium isolated from beach of Guanyin Mountain. Amoy.</title>
        <authorList>
            <person name="Zhu H."/>
        </authorList>
    </citation>
    <scope>NUCLEOTIDE SEQUENCE [LARGE SCALE GENOMIC DNA]</scope>
    <source>
        <strain evidence="2 3">XGS-01</strain>
    </source>
</reference>
<sequence>MKITILSDSENHPVNRWLIKWQEKHKNKHEIVICRKKEDLVSGDLLFLISCSVLIPAEERRKYKKTLVIHASDLPLGRGWNPHVWSIINGADQITLSLLEAEDLFDSGAIWKKLHISVPPTALYDEINQILFDAEMDLMDFAVEHFEAVKPYQQNADIAPTYCPKRYPSDSEVDIHKSLNEQFNLVRVCDPERFPAFFYKDGRKFILRIEAVDD</sequence>
<dbReference type="Proteomes" id="UP001222275">
    <property type="component" value="Chromosome"/>
</dbReference>
<protein>
    <recommendedName>
        <fullName evidence="1">Formyl transferase N-terminal domain-containing protein</fullName>
    </recommendedName>
</protein>
<proteinExistence type="predicted"/>
<feature type="domain" description="Formyl transferase N-terminal" evidence="1">
    <location>
        <begin position="37"/>
        <end position="139"/>
    </location>
</feature>
<evidence type="ECO:0000313" key="2">
    <source>
        <dbReference type="EMBL" id="WEJ63140.1"/>
    </source>
</evidence>
<organism evidence="2 3">
    <name type="scientific">Thiomicrorhabdus lithotrophica</name>
    <dbReference type="NCBI Taxonomy" id="2949997"/>
    <lineage>
        <taxon>Bacteria</taxon>
        <taxon>Pseudomonadati</taxon>
        <taxon>Pseudomonadota</taxon>
        <taxon>Gammaproteobacteria</taxon>
        <taxon>Thiotrichales</taxon>
        <taxon>Piscirickettsiaceae</taxon>
        <taxon>Thiomicrorhabdus</taxon>
    </lineage>
</organism>
<keyword evidence="3" id="KW-1185">Reference proteome</keyword>
<dbReference type="InterPro" id="IPR036477">
    <property type="entry name" value="Formyl_transf_N_sf"/>
</dbReference>
<dbReference type="SUPFAM" id="SSF53328">
    <property type="entry name" value="Formyltransferase"/>
    <property type="match status" value="1"/>
</dbReference>
<evidence type="ECO:0000259" key="1">
    <source>
        <dbReference type="Pfam" id="PF00551"/>
    </source>
</evidence>
<dbReference type="InterPro" id="IPR002376">
    <property type="entry name" value="Formyl_transf_N"/>
</dbReference>